<dbReference type="GO" id="GO:0051537">
    <property type="term" value="F:2 iron, 2 sulfur cluster binding"/>
    <property type="evidence" value="ECO:0007669"/>
    <property type="project" value="InterPro"/>
</dbReference>
<dbReference type="InterPro" id="IPR039261">
    <property type="entry name" value="FNR_nucleotide-bd"/>
</dbReference>
<keyword evidence="2" id="KW-1185">Reference proteome</keyword>
<accession>A0A859QIG8</accession>
<keyword evidence="1" id="KW-0614">Plasmid</keyword>
<dbReference type="InterPro" id="IPR017938">
    <property type="entry name" value="Riboflavin_synthase-like_b-brl"/>
</dbReference>
<dbReference type="InterPro" id="IPR036010">
    <property type="entry name" value="2Fe-2S_ferredoxin-like_sf"/>
</dbReference>
<sequence>MAAIALKGSDVQWTCADDDTIMRSALRAGLGFPYECNVGSCGNCRFDLLEGEIEELRADAPGLSDRDRERGRRLGCQSRPLTDCVVKLRLMPQYESRFPPVRQQAELIEVRDITHDIREFRFRLDKPVRFLAGQYALLDLPGVAGNRAYSMANVENDAGEWHFQIRRVPNGAATGKLFDGLSLGDRIGVDGPYGMAYLRAESDRDIICLAGGSGLSPMISVTRAAAATPLLAGRRIDFIYGGRTARDICGEDMLAELPGFGSNIHYHPVVSAADGDGWDGHCGFVHELAGKLFSDRLPECEVYFAGPPMMGQAIQKMLIDLGVPPAQVHFDQFY</sequence>
<dbReference type="Pfam" id="PF00970">
    <property type="entry name" value="FAD_binding_6"/>
    <property type="match status" value="1"/>
</dbReference>
<dbReference type="PANTHER" id="PTHR47354">
    <property type="entry name" value="NADH OXIDOREDUCTASE HCR"/>
    <property type="match status" value="1"/>
</dbReference>
<dbReference type="EMBL" id="CP041241">
    <property type="protein sequence ID" value="QLL65572.1"/>
    <property type="molecule type" value="Genomic_DNA"/>
</dbReference>
<dbReference type="InterPro" id="IPR001041">
    <property type="entry name" value="2Fe-2S_ferredoxin-type"/>
</dbReference>
<dbReference type="RefSeq" id="WP_180942474.1">
    <property type="nucleotide sequence ID" value="NZ_CP041241.1"/>
</dbReference>
<protein>
    <submittedName>
        <fullName evidence="1">2Fe-2S iron-sulfur cluster binding domain-containing protein</fullName>
    </submittedName>
</protein>
<dbReference type="PROSITE" id="PS00197">
    <property type="entry name" value="2FE2S_FER_1"/>
    <property type="match status" value="1"/>
</dbReference>
<dbReference type="InterPro" id="IPR012675">
    <property type="entry name" value="Beta-grasp_dom_sf"/>
</dbReference>
<dbReference type="AlphaFoldDB" id="A0A859QIG8"/>
<dbReference type="Pfam" id="PF00111">
    <property type="entry name" value="Fer2"/>
    <property type="match status" value="1"/>
</dbReference>
<gene>
    <name evidence="1" type="ORF">FKV68_30105</name>
</gene>
<dbReference type="Gene3D" id="3.10.20.30">
    <property type="match status" value="1"/>
</dbReference>
<dbReference type="PROSITE" id="PS51384">
    <property type="entry name" value="FAD_FR"/>
    <property type="match status" value="1"/>
</dbReference>
<dbReference type="CDD" id="cd00207">
    <property type="entry name" value="fer2"/>
    <property type="match status" value="1"/>
</dbReference>
<dbReference type="SUPFAM" id="SSF52343">
    <property type="entry name" value="Ferredoxin reductase-like, C-terminal NADP-linked domain"/>
    <property type="match status" value="1"/>
</dbReference>
<dbReference type="Gene3D" id="2.40.30.10">
    <property type="entry name" value="Translation factors"/>
    <property type="match status" value="1"/>
</dbReference>
<proteinExistence type="predicted"/>
<dbReference type="Pfam" id="PF00175">
    <property type="entry name" value="NAD_binding_1"/>
    <property type="match status" value="1"/>
</dbReference>
<name>A0A859QIG8_9HYPH</name>
<dbReference type="CDD" id="cd06190">
    <property type="entry name" value="T4MO_e_transfer_like"/>
    <property type="match status" value="1"/>
</dbReference>
<evidence type="ECO:0000313" key="2">
    <source>
        <dbReference type="Proteomes" id="UP000510721"/>
    </source>
</evidence>
<dbReference type="PROSITE" id="PS51085">
    <property type="entry name" value="2FE2S_FER_2"/>
    <property type="match status" value="1"/>
</dbReference>
<dbReference type="GO" id="GO:0016491">
    <property type="term" value="F:oxidoreductase activity"/>
    <property type="evidence" value="ECO:0007669"/>
    <property type="project" value="InterPro"/>
</dbReference>
<dbReference type="SUPFAM" id="SSF54292">
    <property type="entry name" value="2Fe-2S ferredoxin-like"/>
    <property type="match status" value="1"/>
</dbReference>
<dbReference type="KEGG" id="emx:FKV68_30105"/>
<dbReference type="InterPro" id="IPR006058">
    <property type="entry name" value="2Fe2S_fd_BS"/>
</dbReference>
<dbReference type="InterPro" id="IPR050415">
    <property type="entry name" value="MRET"/>
</dbReference>
<geneLocation type="plasmid" evidence="2">
    <name>pemeittgr7c</name>
</geneLocation>
<dbReference type="InterPro" id="IPR017927">
    <property type="entry name" value="FAD-bd_FR_type"/>
</dbReference>
<dbReference type="InterPro" id="IPR008333">
    <property type="entry name" value="Cbr1-like_FAD-bd_dom"/>
</dbReference>
<reference evidence="1 2" key="1">
    <citation type="submission" date="2019-06" db="EMBL/GenBank/DDBJ databases">
        <title>Complete genome sequence of Ensifer mexicanus ITTG R7 isolated from nodules of Acacia angustissima (Mill.) Kuntze.</title>
        <authorList>
            <person name="Rincon-Rosales R."/>
            <person name="Rogel M.A."/>
            <person name="Guerrero G."/>
            <person name="Rincon-Molina C.I."/>
            <person name="Lopez-Lopez A."/>
            <person name="Martinez-Romero E."/>
        </authorList>
    </citation>
    <scope>NUCLEOTIDE SEQUENCE [LARGE SCALE GENOMIC DNA]</scope>
    <source>
        <strain evidence="1 2">ITTG R7</strain>
        <plasmid evidence="2">pemeittgr7c</plasmid>
    </source>
</reference>
<dbReference type="Proteomes" id="UP000510721">
    <property type="component" value="Plasmid pEmeITTGR7c"/>
</dbReference>
<evidence type="ECO:0000313" key="1">
    <source>
        <dbReference type="EMBL" id="QLL65572.1"/>
    </source>
</evidence>
<dbReference type="PANTHER" id="PTHR47354:SF5">
    <property type="entry name" value="PROTEIN RFBI"/>
    <property type="match status" value="1"/>
</dbReference>
<organism evidence="1 2">
    <name type="scientific">Sinorhizobium mexicanum</name>
    <dbReference type="NCBI Taxonomy" id="375549"/>
    <lineage>
        <taxon>Bacteria</taxon>
        <taxon>Pseudomonadati</taxon>
        <taxon>Pseudomonadota</taxon>
        <taxon>Alphaproteobacteria</taxon>
        <taxon>Hyphomicrobiales</taxon>
        <taxon>Rhizobiaceae</taxon>
        <taxon>Sinorhizobium/Ensifer group</taxon>
        <taxon>Sinorhizobium</taxon>
    </lineage>
</organism>
<dbReference type="PRINTS" id="PR00410">
    <property type="entry name" value="PHEHYDRXLASE"/>
</dbReference>
<dbReference type="Gene3D" id="3.40.50.80">
    <property type="entry name" value="Nucleotide-binding domain of ferredoxin-NADP reductase (FNR) module"/>
    <property type="match status" value="1"/>
</dbReference>
<dbReference type="SUPFAM" id="SSF63380">
    <property type="entry name" value="Riboflavin synthase domain-like"/>
    <property type="match status" value="1"/>
</dbReference>
<dbReference type="InterPro" id="IPR001433">
    <property type="entry name" value="OxRdtase_FAD/NAD-bd"/>
</dbReference>